<dbReference type="PRINTS" id="PR01651">
    <property type="entry name" value="SECGEXPORT"/>
</dbReference>
<dbReference type="InterPro" id="IPR004692">
    <property type="entry name" value="SecG"/>
</dbReference>
<evidence type="ECO:0000256" key="9">
    <source>
        <dbReference type="ARBA" id="ARBA00023010"/>
    </source>
</evidence>
<evidence type="ECO:0000256" key="3">
    <source>
        <dbReference type="ARBA" id="ARBA00017876"/>
    </source>
</evidence>
<feature type="compositionally biased region" description="Polar residues" evidence="12">
    <location>
        <begin position="122"/>
        <end position="136"/>
    </location>
</feature>
<keyword evidence="6 11" id="KW-0812">Transmembrane</keyword>
<evidence type="ECO:0000256" key="12">
    <source>
        <dbReference type="SAM" id="MobiDB-lite"/>
    </source>
</evidence>
<evidence type="ECO:0000256" key="10">
    <source>
        <dbReference type="ARBA" id="ARBA00023136"/>
    </source>
</evidence>
<feature type="transmembrane region" description="Helical" evidence="11">
    <location>
        <begin position="6"/>
        <end position="23"/>
    </location>
</feature>
<accession>C3X4R9</accession>
<comment type="caution">
    <text evidence="13">The sequence shown here is derived from an EMBL/GenBank/DDBJ whole genome shotgun (WGS) entry which is preliminary data.</text>
</comment>
<dbReference type="HOGENOM" id="CLU_094156_2_0_4"/>
<keyword evidence="8 11" id="KW-1133">Transmembrane helix</keyword>
<dbReference type="EMBL" id="ACDP02000006">
    <property type="protein sequence ID" value="EEO28205.1"/>
    <property type="molecule type" value="Genomic_DNA"/>
</dbReference>
<evidence type="ECO:0000256" key="4">
    <source>
        <dbReference type="ARBA" id="ARBA00022448"/>
    </source>
</evidence>
<evidence type="ECO:0000256" key="5">
    <source>
        <dbReference type="ARBA" id="ARBA00022475"/>
    </source>
</evidence>
<keyword evidence="10 11" id="KW-0472">Membrane</keyword>
<evidence type="ECO:0000256" key="2">
    <source>
        <dbReference type="ARBA" id="ARBA00008445"/>
    </source>
</evidence>
<keyword evidence="14" id="KW-1185">Reference proteome</keyword>
<evidence type="ECO:0000256" key="1">
    <source>
        <dbReference type="ARBA" id="ARBA00004651"/>
    </source>
</evidence>
<dbReference type="GO" id="GO:0005886">
    <property type="term" value="C:plasma membrane"/>
    <property type="evidence" value="ECO:0007669"/>
    <property type="project" value="UniProtKB-SubCell"/>
</dbReference>
<dbReference type="eggNOG" id="COG1314">
    <property type="taxonomic scope" value="Bacteria"/>
</dbReference>
<reference evidence="13" key="1">
    <citation type="submission" date="2011-10" db="EMBL/GenBank/DDBJ databases">
        <title>The Genome Sequence of Oxalobacter formigenes HOxBLS.</title>
        <authorList>
            <consortium name="The Broad Institute Genome Sequencing Platform"/>
            <person name="Earl A."/>
            <person name="Ward D."/>
            <person name="Feldgarden M."/>
            <person name="Gevers D."/>
            <person name="Allison M.J."/>
            <person name="Humphrey S."/>
            <person name="Young S.K."/>
            <person name="Zeng Q."/>
            <person name="Gargeya S."/>
            <person name="Fitzgerald M."/>
            <person name="Haas B."/>
            <person name="Abouelleil A."/>
            <person name="Alvarado L."/>
            <person name="Arachchi H.M."/>
            <person name="Berlin A."/>
            <person name="Brown A."/>
            <person name="Chapman S.B."/>
            <person name="Chen Z."/>
            <person name="Dunbar C."/>
            <person name="Freedman E."/>
            <person name="Gearin G."/>
            <person name="Goldberg J."/>
            <person name="Griggs A."/>
            <person name="Gujja S."/>
            <person name="Heiman D."/>
            <person name="Howarth C."/>
            <person name="Larson L."/>
            <person name="Lui A."/>
            <person name="MacDonald P.J.P."/>
            <person name="Montmayeur A."/>
            <person name="Murphy C."/>
            <person name="Neiman D."/>
            <person name="Pearson M."/>
            <person name="Priest M."/>
            <person name="Roberts A."/>
            <person name="Saif S."/>
            <person name="Shea T."/>
            <person name="Shenoy N."/>
            <person name="Sisk P."/>
            <person name="Stolte C."/>
            <person name="Sykes S."/>
            <person name="Wortman J."/>
            <person name="Nusbaum C."/>
            <person name="Birren B."/>
        </authorList>
    </citation>
    <scope>NUCLEOTIDE SEQUENCE [LARGE SCALE GENOMIC DNA]</scope>
    <source>
        <strain evidence="13">HOxBLS</strain>
    </source>
</reference>
<dbReference type="GO" id="GO:0065002">
    <property type="term" value="P:intracellular protein transmembrane transport"/>
    <property type="evidence" value="ECO:0007669"/>
    <property type="project" value="TreeGrafter"/>
</dbReference>
<comment type="function">
    <text evidence="11">Involved in protein export. Participates in an early event of protein translocation.</text>
</comment>
<dbReference type="NCBIfam" id="TIGR00810">
    <property type="entry name" value="secG"/>
    <property type="match status" value="1"/>
</dbReference>
<organism evidence="13 14">
    <name type="scientific">Oxalobacter paraformigenes</name>
    <dbReference type="NCBI Taxonomy" id="556268"/>
    <lineage>
        <taxon>Bacteria</taxon>
        <taxon>Pseudomonadati</taxon>
        <taxon>Pseudomonadota</taxon>
        <taxon>Betaproteobacteria</taxon>
        <taxon>Burkholderiales</taxon>
        <taxon>Oxalobacteraceae</taxon>
        <taxon>Oxalobacter</taxon>
    </lineage>
</organism>
<keyword evidence="4 11" id="KW-0813">Transport</keyword>
<evidence type="ECO:0000256" key="6">
    <source>
        <dbReference type="ARBA" id="ARBA00022692"/>
    </source>
</evidence>
<evidence type="ECO:0000256" key="7">
    <source>
        <dbReference type="ARBA" id="ARBA00022927"/>
    </source>
</evidence>
<proteinExistence type="inferred from homology"/>
<keyword evidence="7 11" id="KW-0653">Protein transport</keyword>
<feature type="compositionally biased region" description="Low complexity" evidence="12">
    <location>
        <begin position="97"/>
        <end position="108"/>
    </location>
</feature>
<protein>
    <recommendedName>
        <fullName evidence="3 11">Protein-export membrane protein SecG</fullName>
    </recommendedName>
</protein>
<dbReference type="Proteomes" id="UP000003973">
    <property type="component" value="Unassembled WGS sequence"/>
</dbReference>
<dbReference type="PANTHER" id="PTHR34182:SF1">
    <property type="entry name" value="PROTEIN-EXPORT MEMBRANE PROTEIN SECG"/>
    <property type="match status" value="1"/>
</dbReference>
<sequence length="136" mass="13533">MLYNITIIVQVLSALAIIVLVLMQHGKGADMGAAFGAGGGSSGSIFGASGSSNFLSKSTAIAAVVFFVSTLAMAYLGHYRAPAQSGVIEKLQSVTTPAPVQEAPAEPAVSKEASGAAAIPGAQQTVPANPGENTSK</sequence>
<dbReference type="AlphaFoldDB" id="C3X4R9"/>
<dbReference type="GO" id="GO:0009306">
    <property type="term" value="P:protein secretion"/>
    <property type="evidence" value="ECO:0007669"/>
    <property type="project" value="UniProtKB-UniRule"/>
</dbReference>
<keyword evidence="5 11" id="KW-1003">Cell membrane</keyword>
<feature type="region of interest" description="Disordered" evidence="12">
    <location>
        <begin position="96"/>
        <end position="136"/>
    </location>
</feature>
<feature type="transmembrane region" description="Helical" evidence="11">
    <location>
        <begin position="54"/>
        <end position="76"/>
    </location>
</feature>
<evidence type="ECO:0000256" key="11">
    <source>
        <dbReference type="RuleBase" id="RU365087"/>
    </source>
</evidence>
<comment type="subcellular location">
    <subcellularLocation>
        <location evidence="1 11">Cell membrane</location>
        <topology evidence="1 11">Multi-pass membrane protein</topology>
    </subcellularLocation>
</comment>
<evidence type="ECO:0000256" key="8">
    <source>
        <dbReference type="ARBA" id="ARBA00022989"/>
    </source>
</evidence>
<gene>
    <name evidence="13" type="ORF">OFAG_01358</name>
</gene>
<dbReference type="GO" id="GO:0015450">
    <property type="term" value="F:protein-transporting ATPase activity"/>
    <property type="evidence" value="ECO:0007669"/>
    <property type="project" value="UniProtKB-UniRule"/>
</dbReference>
<dbReference type="RefSeq" id="WP_005877748.1">
    <property type="nucleotide sequence ID" value="NZ_CABMNL010000001.1"/>
</dbReference>
<evidence type="ECO:0000313" key="14">
    <source>
        <dbReference type="Proteomes" id="UP000003973"/>
    </source>
</evidence>
<comment type="similarity">
    <text evidence="2 11">Belongs to the SecG family.</text>
</comment>
<keyword evidence="9 11" id="KW-0811">Translocation</keyword>
<evidence type="ECO:0000313" key="13">
    <source>
        <dbReference type="EMBL" id="EEO28205.1"/>
    </source>
</evidence>
<dbReference type="GO" id="GO:0043952">
    <property type="term" value="P:protein transport by the Sec complex"/>
    <property type="evidence" value="ECO:0007669"/>
    <property type="project" value="TreeGrafter"/>
</dbReference>
<dbReference type="Pfam" id="PF03840">
    <property type="entry name" value="SecG"/>
    <property type="match status" value="1"/>
</dbReference>
<name>C3X4R9_9BURK</name>
<dbReference type="PANTHER" id="PTHR34182">
    <property type="entry name" value="PROTEIN-EXPORT MEMBRANE PROTEIN SECG"/>
    <property type="match status" value="1"/>
</dbReference>